<organism evidence="2 3">
    <name type="scientific">Sorangium atrum</name>
    <dbReference type="NCBI Taxonomy" id="2995308"/>
    <lineage>
        <taxon>Bacteria</taxon>
        <taxon>Pseudomonadati</taxon>
        <taxon>Myxococcota</taxon>
        <taxon>Polyangia</taxon>
        <taxon>Polyangiales</taxon>
        <taxon>Polyangiaceae</taxon>
        <taxon>Sorangium</taxon>
    </lineage>
</organism>
<name>A0ABT5C3W3_9BACT</name>
<dbReference type="EMBL" id="JAQNDK010000003">
    <property type="protein sequence ID" value="MDC0681110.1"/>
    <property type="molecule type" value="Genomic_DNA"/>
</dbReference>
<protein>
    <submittedName>
        <fullName evidence="2">Uncharacterized protein</fullName>
    </submittedName>
</protein>
<comment type="caution">
    <text evidence="2">The sequence shown here is derived from an EMBL/GenBank/DDBJ whole genome shotgun (WGS) entry which is preliminary data.</text>
</comment>
<dbReference type="RefSeq" id="WP_272098157.1">
    <property type="nucleotide sequence ID" value="NZ_JAQNDK010000003.1"/>
</dbReference>
<evidence type="ECO:0000256" key="1">
    <source>
        <dbReference type="SAM" id="MobiDB-lite"/>
    </source>
</evidence>
<evidence type="ECO:0000313" key="2">
    <source>
        <dbReference type="EMBL" id="MDC0681110.1"/>
    </source>
</evidence>
<reference evidence="2 3" key="1">
    <citation type="submission" date="2023-01" db="EMBL/GenBank/DDBJ databases">
        <title>Minimal conservation of predation-associated metabolite biosynthetic gene clusters underscores biosynthetic potential of Myxococcota including descriptions for ten novel species: Archangium lansinium sp. nov., Myxococcus landrumus sp. nov., Nannocystis bai.</title>
        <authorList>
            <person name="Ahearne A."/>
            <person name="Stevens C."/>
            <person name="Dowd S."/>
        </authorList>
    </citation>
    <scope>NUCLEOTIDE SEQUENCE [LARGE SCALE GENOMIC DNA]</scope>
    <source>
        <strain evidence="2 3">WIWO2</strain>
    </source>
</reference>
<gene>
    <name evidence="2" type="ORF">POL72_25450</name>
</gene>
<proteinExistence type="predicted"/>
<accession>A0ABT5C3W3</accession>
<feature type="region of interest" description="Disordered" evidence="1">
    <location>
        <begin position="1"/>
        <end position="25"/>
    </location>
</feature>
<feature type="compositionally biased region" description="Acidic residues" evidence="1">
    <location>
        <begin position="1"/>
        <end position="17"/>
    </location>
</feature>
<dbReference type="Proteomes" id="UP001217485">
    <property type="component" value="Unassembled WGS sequence"/>
</dbReference>
<evidence type="ECO:0000313" key="3">
    <source>
        <dbReference type="Proteomes" id="UP001217485"/>
    </source>
</evidence>
<sequence>MRDETHGDEDDEDGDDDNGPRRAARGLMDLDRGFLHNAPLAAATERGCRRPLEVLIGDRDREDNPAARRS</sequence>
<keyword evidence="3" id="KW-1185">Reference proteome</keyword>